<dbReference type="AlphaFoldDB" id="A0A1V5ZQJ0"/>
<reference evidence="1" key="1">
    <citation type="submission" date="2017-02" db="EMBL/GenBank/DDBJ databases">
        <title>Delving into the versatile metabolic prowess of the omnipresent phylum Bacteroidetes.</title>
        <authorList>
            <person name="Nobu M.K."/>
            <person name="Mei R."/>
            <person name="Narihiro T."/>
            <person name="Kuroda K."/>
            <person name="Liu W.-T."/>
        </authorList>
    </citation>
    <scope>NUCLEOTIDE SEQUENCE</scope>
    <source>
        <strain evidence="1">ADurb.Bin160</strain>
    </source>
</reference>
<protein>
    <submittedName>
        <fullName evidence="1">Uncharacterized protein</fullName>
    </submittedName>
</protein>
<evidence type="ECO:0000313" key="1">
    <source>
        <dbReference type="EMBL" id="OQB42104.1"/>
    </source>
</evidence>
<accession>A0A1V5ZQJ0</accession>
<dbReference type="EMBL" id="MWDB01000006">
    <property type="protein sequence ID" value="OQB42104.1"/>
    <property type="molecule type" value="Genomic_DNA"/>
</dbReference>
<comment type="caution">
    <text evidence="1">The sequence shown here is derived from an EMBL/GenBank/DDBJ whole genome shotgun (WGS) entry which is preliminary data.</text>
</comment>
<dbReference type="Proteomes" id="UP000485621">
    <property type="component" value="Unassembled WGS sequence"/>
</dbReference>
<organism evidence="1">
    <name type="scientific">candidate division CPR1 bacterium ADurb.Bin160</name>
    <dbReference type="NCBI Taxonomy" id="1852826"/>
    <lineage>
        <taxon>Bacteria</taxon>
        <taxon>candidate division CPR1</taxon>
    </lineage>
</organism>
<proteinExistence type="predicted"/>
<sequence>MHFREYNITDIKTKFTNAFKVNKIIIENWYRNSVITNFTNTASMITVNEIKKHGIEVYGNENQLIINF</sequence>
<gene>
    <name evidence="1" type="ORF">BWY04_00463</name>
</gene>
<name>A0A1V5ZQJ0_9BACT</name>